<reference evidence="2 3" key="1">
    <citation type="submission" date="2024-07" db="EMBL/GenBank/DDBJ databases">
        <title>Section-level genome sequencing and comparative genomics of Aspergillus sections Usti and Cavernicolus.</title>
        <authorList>
            <consortium name="Lawrence Berkeley National Laboratory"/>
            <person name="Nybo J.L."/>
            <person name="Vesth T.C."/>
            <person name="Theobald S."/>
            <person name="Frisvad J.C."/>
            <person name="Larsen T.O."/>
            <person name="Kjaerboelling I."/>
            <person name="Rothschild-Mancinelli K."/>
            <person name="Lyhne E.K."/>
            <person name="Kogle M.E."/>
            <person name="Barry K."/>
            <person name="Clum A."/>
            <person name="Na H."/>
            <person name="Ledsgaard L."/>
            <person name="Lin J."/>
            <person name="Lipzen A."/>
            <person name="Kuo A."/>
            <person name="Riley R."/>
            <person name="Mondo S."/>
            <person name="LaButti K."/>
            <person name="Haridas S."/>
            <person name="Pangalinan J."/>
            <person name="Salamov A.A."/>
            <person name="Simmons B.A."/>
            <person name="Magnuson J.K."/>
            <person name="Chen J."/>
            <person name="Drula E."/>
            <person name="Henrissat B."/>
            <person name="Wiebenga A."/>
            <person name="Lubbers R.J."/>
            <person name="Gomes A.C."/>
            <person name="Macurrencykelacurrency M.R."/>
            <person name="Stajich J."/>
            <person name="Grigoriev I.V."/>
            <person name="Mortensen U.H."/>
            <person name="De vries R.P."/>
            <person name="Baker S.E."/>
            <person name="Andersen M.R."/>
        </authorList>
    </citation>
    <scope>NUCLEOTIDE SEQUENCE [LARGE SCALE GENOMIC DNA]</scope>
    <source>
        <strain evidence="2 3">CBS 756.74</strain>
    </source>
</reference>
<gene>
    <name evidence="2" type="ORF">BJX68DRAFT_235538</name>
</gene>
<organism evidence="2 3">
    <name type="scientific">Aspergillus pseudodeflectus</name>
    <dbReference type="NCBI Taxonomy" id="176178"/>
    <lineage>
        <taxon>Eukaryota</taxon>
        <taxon>Fungi</taxon>
        <taxon>Dikarya</taxon>
        <taxon>Ascomycota</taxon>
        <taxon>Pezizomycotina</taxon>
        <taxon>Eurotiomycetes</taxon>
        <taxon>Eurotiomycetidae</taxon>
        <taxon>Eurotiales</taxon>
        <taxon>Aspergillaceae</taxon>
        <taxon>Aspergillus</taxon>
        <taxon>Aspergillus subgen. Nidulantes</taxon>
    </lineage>
</organism>
<dbReference type="GeneID" id="98155055"/>
<keyword evidence="3" id="KW-1185">Reference proteome</keyword>
<dbReference type="RefSeq" id="XP_070899958.1">
    <property type="nucleotide sequence ID" value="XM_071039891.1"/>
</dbReference>
<dbReference type="Proteomes" id="UP001610444">
    <property type="component" value="Unassembled WGS sequence"/>
</dbReference>
<proteinExistence type="predicted"/>
<evidence type="ECO:0000256" key="1">
    <source>
        <dbReference type="SAM" id="MobiDB-lite"/>
    </source>
</evidence>
<dbReference type="EMBL" id="JBFXLR010000017">
    <property type="protein sequence ID" value="KAL2851701.1"/>
    <property type="molecule type" value="Genomic_DNA"/>
</dbReference>
<name>A0ABR4KHF8_9EURO</name>
<protein>
    <submittedName>
        <fullName evidence="2">Uncharacterized protein</fullName>
    </submittedName>
</protein>
<evidence type="ECO:0000313" key="3">
    <source>
        <dbReference type="Proteomes" id="UP001610444"/>
    </source>
</evidence>
<accession>A0ABR4KHF8</accession>
<comment type="caution">
    <text evidence="2">The sequence shown here is derived from an EMBL/GenBank/DDBJ whole genome shotgun (WGS) entry which is preliminary data.</text>
</comment>
<evidence type="ECO:0000313" key="2">
    <source>
        <dbReference type="EMBL" id="KAL2851701.1"/>
    </source>
</evidence>
<feature type="region of interest" description="Disordered" evidence="1">
    <location>
        <begin position="1"/>
        <end position="32"/>
    </location>
</feature>
<sequence>MRSDGSPMAPYPNIEDIGSQDPYPPQAYHTQRASQSVHVDFTNWAQGSLNVTDVGSTGAAVYTITLTSRRQQMKFFPSGSQSYFATVDLRTMGPTVEANIHNHNVSIGVKSRLKKEGVYISPSLQGATLVWKSQTMKVVDLELRDGNGIPLAQFNPHPSWSRLKAGRLDLFGPSVSSGTLMEEVMVTCFALVYTTIIEQEAAAAGARRGSSSPGSLSPWDMGANLMVCTRNVVFLVTGVVSRPCLESVVMSF</sequence>